<evidence type="ECO:0000313" key="2">
    <source>
        <dbReference type="Proteomes" id="UP000530403"/>
    </source>
</evidence>
<gene>
    <name evidence="1" type="ORF">HEB29_005572</name>
</gene>
<dbReference type="EMBL" id="JACCCF010000001">
    <property type="protein sequence ID" value="NYE44561.1"/>
    <property type="molecule type" value="Genomic_DNA"/>
</dbReference>
<organism evidence="1 2">
    <name type="scientific">Streptomyces fulvorobeus</name>
    <dbReference type="NCBI Taxonomy" id="284028"/>
    <lineage>
        <taxon>Bacteria</taxon>
        <taxon>Bacillati</taxon>
        <taxon>Actinomycetota</taxon>
        <taxon>Actinomycetes</taxon>
        <taxon>Kitasatosporales</taxon>
        <taxon>Streptomycetaceae</taxon>
        <taxon>Streptomyces</taxon>
    </lineage>
</organism>
<protein>
    <submittedName>
        <fullName evidence="1">Uncharacterized protein</fullName>
    </submittedName>
</protein>
<comment type="caution">
    <text evidence="1">The sequence shown here is derived from an EMBL/GenBank/DDBJ whole genome shotgun (WGS) entry which is preliminary data.</text>
</comment>
<name>A0A7Y9KWR5_9ACTN</name>
<proteinExistence type="predicted"/>
<dbReference type="Proteomes" id="UP000530403">
    <property type="component" value="Unassembled WGS sequence"/>
</dbReference>
<dbReference type="AlphaFoldDB" id="A0A7Y9KWR5"/>
<accession>A0A7Y9KWR5</accession>
<sequence length="29" mass="3327">MTPTSTYIADRVATKLRWNLTVDDTERAT</sequence>
<reference evidence="1 2" key="1">
    <citation type="submission" date="2020-07" db="EMBL/GenBank/DDBJ databases">
        <title>Sequencing the genomes of 1000 actinobacteria strains.</title>
        <authorList>
            <person name="Klenk H.-P."/>
        </authorList>
    </citation>
    <scope>NUCLEOTIDE SEQUENCE [LARGE SCALE GENOMIC DNA]</scope>
    <source>
        <strain evidence="1 2">DSM 41455</strain>
    </source>
</reference>
<evidence type="ECO:0000313" key="1">
    <source>
        <dbReference type="EMBL" id="NYE44561.1"/>
    </source>
</evidence>